<gene>
    <name evidence="1" type="ORF">B0T11DRAFT_275861</name>
</gene>
<name>A0A8K0TNC7_9PEZI</name>
<keyword evidence="2" id="KW-1185">Reference proteome</keyword>
<dbReference type="AlphaFoldDB" id="A0A8K0TNC7"/>
<comment type="caution">
    <text evidence="1">The sequence shown here is derived from an EMBL/GenBank/DDBJ whole genome shotgun (WGS) entry which is preliminary data.</text>
</comment>
<dbReference type="Gene3D" id="3.30.559.30">
    <property type="entry name" value="Nonribosomal peptide synthetase, condensation domain"/>
    <property type="match status" value="1"/>
</dbReference>
<evidence type="ECO:0000313" key="1">
    <source>
        <dbReference type="EMBL" id="KAH7367712.1"/>
    </source>
</evidence>
<dbReference type="Proteomes" id="UP000813385">
    <property type="component" value="Unassembled WGS sequence"/>
</dbReference>
<dbReference type="PANTHER" id="PTHR42034:SF1">
    <property type="entry name" value="CONDENSATION DOMAIN-CONTAINING PROTEIN"/>
    <property type="match status" value="1"/>
</dbReference>
<dbReference type="Gene3D" id="3.30.559.10">
    <property type="entry name" value="Chloramphenicol acetyltransferase-like domain"/>
    <property type="match status" value="1"/>
</dbReference>
<protein>
    <submittedName>
        <fullName evidence="1">Uncharacterized protein</fullName>
    </submittedName>
</protein>
<dbReference type="PANTHER" id="PTHR42034">
    <property type="entry name" value="CHROMOSOME 7, WHOLE GENOME SHOTGUN SEQUENCE-RELATED"/>
    <property type="match status" value="1"/>
</dbReference>
<dbReference type="EMBL" id="JAGPXD010000002">
    <property type="protein sequence ID" value="KAH7367712.1"/>
    <property type="molecule type" value="Genomic_DNA"/>
</dbReference>
<evidence type="ECO:0000313" key="2">
    <source>
        <dbReference type="Proteomes" id="UP000813385"/>
    </source>
</evidence>
<proteinExistence type="predicted"/>
<organism evidence="1 2">
    <name type="scientific">Plectosphaerella cucumerina</name>
    <dbReference type="NCBI Taxonomy" id="40658"/>
    <lineage>
        <taxon>Eukaryota</taxon>
        <taxon>Fungi</taxon>
        <taxon>Dikarya</taxon>
        <taxon>Ascomycota</taxon>
        <taxon>Pezizomycotina</taxon>
        <taxon>Sordariomycetes</taxon>
        <taxon>Hypocreomycetidae</taxon>
        <taxon>Glomerellales</taxon>
        <taxon>Plectosphaerellaceae</taxon>
        <taxon>Plectosphaerella</taxon>
    </lineage>
</organism>
<accession>A0A8K0TNC7</accession>
<reference evidence="1" key="1">
    <citation type="journal article" date="2021" name="Nat. Commun.">
        <title>Genetic determinants of endophytism in the Arabidopsis root mycobiome.</title>
        <authorList>
            <person name="Mesny F."/>
            <person name="Miyauchi S."/>
            <person name="Thiergart T."/>
            <person name="Pickel B."/>
            <person name="Atanasova L."/>
            <person name="Karlsson M."/>
            <person name="Huettel B."/>
            <person name="Barry K.W."/>
            <person name="Haridas S."/>
            <person name="Chen C."/>
            <person name="Bauer D."/>
            <person name="Andreopoulos W."/>
            <person name="Pangilinan J."/>
            <person name="LaButti K."/>
            <person name="Riley R."/>
            <person name="Lipzen A."/>
            <person name="Clum A."/>
            <person name="Drula E."/>
            <person name="Henrissat B."/>
            <person name="Kohler A."/>
            <person name="Grigoriev I.V."/>
            <person name="Martin F.M."/>
            <person name="Hacquard S."/>
        </authorList>
    </citation>
    <scope>NUCLEOTIDE SEQUENCE</scope>
    <source>
        <strain evidence="1">MPI-CAGE-AT-0016</strain>
    </source>
</reference>
<dbReference type="InterPro" id="IPR023213">
    <property type="entry name" value="CAT-like_dom_sf"/>
</dbReference>
<sequence>MVKQEYFPSWAPSTARDADWERPLDAVEIFYRRMTPKGAGCYPVTACASVNISSDPETSDFCFKSAWTILRREYPPLGSRVSFDPANVTWMRRYSQLDTAAESAWLSSTFLVVENEEGPEHWFNNAPPAFELSSLFLVKPRGEDANYTVFLRCPHDLTDGVGTLHLLNRFLLHAGAIHEHGQHYASTVLLPEDESSALSPSLQVDAMFPSKPSLSLQDTFKGTISNNGAIYNHPGLLSLPASSAANDQEGTHRAAVSIPLPTSCQIVDACKSIGPGISVTHVFLAGLAQTLAELQPQRDEPYEVRYANQFLMDLRPQLPAPFDGPKHAAAAYSTVSAQAMNLDLVAGAQGAAAKLEEFRRCAIDARDFFHAVRPTSLDHEQVQLTPLVFNSLADQAGPNPHATSDPAFCPVALSSLGVLDKVASSRHGSLTVDNVWVASEPIGAGVAAFLGSWAGKMELSVVFRKDYHDVEYLEDFLGRIVDNVLLGLNIGEPFCL</sequence>
<dbReference type="OrthoDB" id="2548233at2759"/>